<feature type="transmembrane region" description="Helical" evidence="1">
    <location>
        <begin position="79"/>
        <end position="100"/>
    </location>
</feature>
<feature type="transmembrane region" description="Helical" evidence="1">
    <location>
        <begin position="385"/>
        <end position="404"/>
    </location>
</feature>
<organism evidence="2 3">
    <name type="scientific">Luteibacter sahnii</name>
    <dbReference type="NCBI Taxonomy" id="3021977"/>
    <lineage>
        <taxon>Bacteria</taxon>
        <taxon>Pseudomonadati</taxon>
        <taxon>Pseudomonadota</taxon>
        <taxon>Gammaproteobacteria</taxon>
        <taxon>Lysobacterales</taxon>
        <taxon>Rhodanobacteraceae</taxon>
        <taxon>Luteibacter</taxon>
    </lineage>
</organism>
<name>A0ABT6BC40_9GAMM</name>
<dbReference type="InterPro" id="IPR036259">
    <property type="entry name" value="MFS_trans_sf"/>
</dbReference>
<accession>A0ABT6BC40</accession>
<feature type="transmembrane region" description="Helical" evidence="1">
    <location>
        <begin position="45"/>
        <end position="67"/>
    </location>
</feature>
<sequence length="428" mass="44178">MALDRRRLLAYGLAHGGKSTFWYAGEWLFLYLLTEVWRIPPTQAAWTLALGMIVSGGLDLAVARAFSSRGLQPEAAADLQVMGAVACALAMVGLGALSGAASSQGAMAVAMILCFRVAYAFVDVPQNTLLPLLASDAHERVALTAARYVAGGLAALLIAGAGAQLPRSVASSGSGPLTACAIAMAAIAVVSAVILRHDIRSRAPGRVAPGSDNRPDHDDGLSFTALVSTMVVVSAGTALFGRLQLYLAAYGHGCAGLPLAVTAGMVAAQPLWLSLSRRYPVRRMLNASGWLTWMTSLMLAWALADGASHGVMLVVGFVFGMPSAGLATGLWSLAASAATRRAARRDPSLTMAMFTCGSKLGLAGACLVTGWALQSATYRGGEITTLLGAMVGGSLVCAVACWRLTGRSVMIRRSGATAPQPARGRGMQ</sequence>
<keyword evidence="1" id="KW-0472">Membrane</keyword>
<dbReference type="Gene3D" id="1.20.1250.20">
    <property type="entry name" value="MFS general substrate transporter like domains"/>
    <property type="match status" value="1"/>
</dbReference>
<keyword evidence="3" id="KW-1185">Reference proteome</keyword>
<feature type="transmembrane region" description="Helical" evidence="1">
    <location>
        <begin position="247"/>
        <end position="273"/>
    </location>
</feature>
<dbReference type="Proteomes" id="UP001528850">
    <property type="component" value="Unassembled WGS sequence"/>
</dbReference>
<comment type="caution">
    <text evidence="2">The sequence shown here is derived from an EMBL/GenBank/DDBJ whole genome shotgun (WGS) entry which is preliminary data.</text>
</comment>
<evidence type="ECO:0000256" key="1">
    <source>
        <dbReference type="SAM" id="Phobius"/>
    </source>
</evidence>
<feature type="transmembrane region" description="Helical" evidence="1">
    <location>
        <begin position="175"/>
        <end position="195"/>
    </location>
</feature>
<dbReference type="Pfam" id="PF13347">
    <property type="entry name" value="MFS_2"/>
    <property type="match status" value="1"/>
</dbReference>
<feature type="transmembrane region" description="Helical" evidence="1">
    <location>
        <begin position="221"/>
        <end position="241"/>
    </location>
</feature>
<gene>
    <name evidence="2" type="ORF">P3W24_12070</name>
</gene>
<feature type="transmembrane region" description="Helical" evidence="1">
    <location>
        <begin position="349"/>
        <end position="373"/>
    </location>
</feature>
<feature type="transmembrane region" description="Helical" evidence="1">
    <location>
        <begin position="106"/>
        <end position="124"/>
    </location>
</feature>
<protein>
    <submittedName>
        <fullName evidence="2">MFS transporter</fullName>
    </submittedName>
</protein>
<feature type="transmembrane region" description="Helical" evidence="1">
    <location>
        <begin position="145"/>
        <end position="163"/>
    </location>
</feature>
<evidence type="ECO:0000313" key="2">
    <source>
        <dbReference type="EMBL" id="MDF4025703.1"/>
    </source>
</evidence>
<evidence type="ECO:0000313" key="3">
    <source>
        <dbReference type="Proteomes" id="UP001528850"/>
    </source>
</evidence>
<reference evidence="2 3" key="1">
    <citation type="journal article" date="2024" name="Curr. Microbiol.">
        <title>Luteibacter sahnii sp. nov., A Novel Yellow-Colored Xanthomonadin Pigment Producing Probiotic Bacterium from Healthy Rice Seed Microbiome.</title>
        <authorList>
            <person name="Jaiswal G."/>
            <person name="Rana R."/>
            <person name="Nayak P.K."/>
            <person name="Chouhan R."/>
            <person name="Gandhi S.G."/>
            <person name="Patel H.K."/>
            <person name="Patil P.B."/>
        </authorList>
    </citation>
    <scope>NUCLEOTIDE SEQUENCE [LARGE SCALE GENOMIC DNA]</scope>
    <source>
        <strain evidence="2 3">PPL201</strain>
    </source>
</reference>
<dbReference type="EMBL" id="JARJJS010000002">
    <property type="protein sequence ID" value="MDF4025703.1"/>
    <property type="molecule type" value="Genomic_DNA"/>
</dbReference>
<proteinExistence type="predicted"/>
<feature type="transmembrane region" description="Helical" evidence="1">
    <location>
        <begin position="285"/>
        <end position="304"/>
    </location>
</feature>
<dbReference type="SUPFAM" id="SSF103473">
    <property type="entry name" value="MFS general substrate transporter"/>
    <property type="match status" value="1"/>
</dbReference>
<keyword evidence="1" id="KW-0812">Transmembrane</keyword>
<feature type="transmembrane region" description="Helical" evidence="1">
    <location>
        <begin position="310"/>
        <end position="337"/>
    </location>
</feature>
<keyword evidence="1" id="KW-1133">Transmembrane helix</keyword>